<dbReference type="EMBL" id="CAJPIZ010034606">
    <property type="protein sequence ID" value="CAG2120636.1"/>
    <property type="molecule type" value="Genomic_DNA"/>
</dbReference>
<sequence length="230" mass="25347">MITIAVAVGMGGMGSVQGCNEAVCASIVSKCMLTKSCKCDDFKRNRTCSRDCLHCLDYLYHDCCSCVQMCPKPNTTETSLASKSHVEDLVEPQEELFSVLTEQTDHLLRWTSHTIPTRIVFMDSSSSSSSSAAKNTTNGESDGSDDGVDTERDIAVNCTVAYMSQCMSWAKCKSSCTSMGATSYRWFHDKCCECIGSYCINYGINESQCIQCPLTTEEEPYEPEVTPEDY</sequence>
<keyword evidence="11" id="KW-1185">Reference proteome</keyword>
<evidence type="ECO:0000256" key="2">
    <source>
        <dbReference type="ARBA" id="ARBA00010047"/>
    </source>
</evidence>
<dbReference type="Pfam" id="PF04668">
    <property type="entry name" value="Tsg"/>
    <property type="match status" value="1"/>
</dbReference>
<dbReference type="AlphaFoldDB" id="A0A7R9QI10"/>
<dbReference type="EMBL" id="OC889181">
    <property type="protein sequence ID" value="CAD7645594.1"/>
    <property type="molecule type" value="Genomic_DNA"/>
</dbReference>
<keyword evidence="3" id="KW-0217">Developmental protein</keyword>
<dbReference type="Pfam" id="PF23782">
    <property type="entry name" value="Tsg_N"/>
    <property type="match status" value="1"/>
</dbReference>
<keyword evidence="6" id="KW-0325">Glycoprotein</keyword>
<evidence type="ECO:0000259" key="9">
    <source>
        <dbReference type="Pfam" id="PF23782"/>
    </source>
</evidence>
<feature type="region of interest" description="Disordered" evidence="7">
    <location>
        <begin position="125"/>
        <end position="148"/>
    </location>
</feature>
<name>A0A7R9QI10_9ACAR</name>
<dbReference type="Proteomes" id="UP000759131">
    <property type="component" value="Unassembled WGS sequence"/>
</dbReference>
<proteinExistence type="inferred from homology"/>
<keyword evidence="5" id="KW-0732">Signal</keyword>
<dbReference type="PANTHER" id="PTHR12312">
    <property type="entry name" value="TWISTED GASTRULATION PROTEIN HOMOLOG 1-A-RELATED"/>
    <property type="match status" value="1"/>
</dbReference>
<evidence type="ECO:0000256" key="6">
    <source>
        <dbReference type="ARBA" id="ARBA00023180"/>
    </source>
</evidence>
<evidence type="ECO:0000256" key="1">
    <source>
        <dbReference type="ARBA" id="ARBA00004613"/>
    </source>
</evidence>
<protein>
    <recommendedName>
        <fullName evidence="12">Protein twisted gastrulation</fullName>
    </recommendedName>
</protein>
<feature type="compositionally biased region" description="Polar residues" evidence="7">
    <location>
        <begin position="132"/>
        <end position="141"/>
    </location>
</feature>
<feature type="non-terminal residue" evidence="10">
    <location>
        <position position="230"/>
    </location>
</feature>
<evidence type="ECO:0000256" key="5">
    <source>
        <dbReference type="ARBA" id="ARBA00022729"/>
    </source>
</evidence>
<evidence type="ECO:0000313" key="11">
    <source>
        <dbReference type="Proteomes" id="UP000759131"/>
    </source>
</evidence>
<feature type="domain" description="Tsg N-terminal" evidence="9">
    <location>
        <begin position="18"/>
        <end position="76"/>
    </location>
</feature>
<gene>
    <name evidence="10" type="ORF">OSB1V03_LOCUS20582</name>
</gene>
<dbReference type="InterPro" id="IPR057635">
    <property type="entry name" value="Tsg_N"/>
</dbReference>
<dbReference type="OrthoDB" id="10037323at2759"/>
<feature type="domain" description="Tsg C-terminal" evidence="8">
    <location>
        <begin position="80"/>
        <end position="213"/>
    </location>
</feature>
<comment type="subcellular location">
    <subcellularLocation>
        <location evidence="1">Secreted</location>
    </subcellularLocation>
</comment>
<organism evidence="10">
    <name type="scientific">Medioppia subpectinata</name>
    <dbReference type="NCBI Taxonomy" id="1979941"/>
    <lineage>
        <taxon>Eukaryota</taxon>
        <taxon>Metazoa</taxon>
        <taxon>Ecdysozoa</taxon>
        <taxon>Arthropoda</taxon>
        <taxon>Chelicerata</taxon>
        <taxon>Arachnida</taxon>
        <taxon>Acari</taxon>
        <taxon>Acariformes</taxon>
        <taxon>Sarcoptiformes</taxon>
        <taxon>Oribatida</taxon>
        <taxon>Brachypylina</taxon>
        <taxon>Oppioidea</taxon>
        <taxon>Oppiidae</taxon>
        <taxon>Medioppia</taxon>
    </lineage>
</organism>
<dbReference type="InterPro" id="IPR006761">
    <property type="entry name" value="Tsg"/>
</dbReference>
<dbReference type="InterPro" id="IPR057726">
    <property type="entry name" value="Tsg_C"/>
</dbReference>
<evidence type="ECO:0000256" key="7">
    <source>
        <dbReference type="SAM" id="MobiDB-lite"/>
    </source>
</evidence>
<evidence type="ECO:0000313" key="10">
    <source>
        <dbReference type="EMBL" id="CAD7645594.1"/>
    </source>
</evidence>
<evidence type="ECO:0008006" key="12">
    <source>
        <dbReference type="Google" id="ProtNLM"/>
    </source>
</evidence>
<dbReference type="GO" id="GO:0005615">
    <property type="term" value="C:extracellular space"/>
    <property type="evidence" value="ECO:0007669"/>
    <property type="project" value="TreeGrafter"/>
</dbReference>
<comment type="similarity">
    <text evidence="2">Belongs to the twisted gastrulation protein family.</text>
</comment>
<evidence type="ECO:0000259" key="8">
    <source>
        <dbReference type="Pfam" id="PF04668"/>
    </source>
</evidence>
<accession>A0A7R9QI10</accession>
<dbReference type="GO" id="GO:0030510">
    <property type="term" value="P:regulation of BMP signaling pathway"/>
    <property type="evidence" value="ECO:0007669"/>
    <property type="project" value="TreeGrafter"/>
</dbReference>
<evidence type="ECO:0000256" key="4">
    <source>
        <dbReference type="ARBA" id="ARBA00022525"/>
    </source>
</evidence>
<dbReference type="PANTHER" id="PTHR12312:SF16">
    <property type="entry name" value="TWISTED GASTRULATION PROTEIN HOMOLOG 1-A-RELATED"/>
    <property type="match status" value="1"/>
</dbReference>
<reference evidence="10" key="1">
    <citation type="submission" date="2020-11" db="EMBL/GenBank/DDBJ databases">
        <authorList>
            <person name="Tran Van P."/>
        </authorList>
    </citation>
    <scope>NUCLEOTIDE SEQUENCE</scope>
</reference>
<keyword evidence="4" id="KW-0964">Secreted</keyword>
<evidence type="ECO:0000256" key="3">
    <source>
        <dbReference type="ARBA" id="ARBA00022473"/>
    </source>
</evidence>